<evidence type="ECO:0000313" key="2">
    <source>
        <dbReference type="Proteomes" id="UP000036923"/>
    </source>
</evidence>
<organism evidence="1 2">
    <name type="scientific">Pseudobacteroides cellulosolvens ATCC 35603 = DSM 2933</name>
    <dbReference type="NCBI Taxonomy" id="398512"/>
    <lineage>
        <taxon>Bacteria</taxon>
        <taxon>Bacillati</taxon>
        <taxon>Bacillota</taxon>
        <taxon>Clostridia</taxon>
        <taxon>Eubacteriales</taxon>
        <taxon>Oscillospiraceae</taxon>
        <taxon>Pseudobacteroides</taxon>
    </lineage>
</organism>
<keyword evidence="2" id="KW-1185">Reference proteome</keyword>
<dbReference type="eggNOG" id="ENOG5032T4R">
    <property type="taxonomic scope" value="Bacteria"/>
</dbReference>
<dbReference type="OrthoDB" id="1906379at2"/>
<evidence type="ECO:0000313" key="1">
    <source>
        <dbReference type="EMBL" id="KNY30461.1"/>
    </source>
</evidence>
<dbReference type="Proteomes" id="UP000036923">
    <property type="component" value="Unassembled WGS sequence"/>
</dbReference>
<protein>
    <submittedName>
        <fullName evidence="1">Uncharacterized protein</fullName>
    </submittedName>
</protein>
<sequence length="174" mass="20011">MEYFIILQDDRVINYAEPLGLSKLINKDQVKNADLEALNTDPVMVHVKDKDESEFIDVIEKPVLLISDKIKQVFDVFGNGEFYKPVVLGDPKHMDTHLYHLIIPNKVECLSKLSEFNPDGTIKRLVLDRSKLFGEHIFSVNGIREYFIIVDLDVVESIIRSDYLGIKFKSVEVD</sequence>
<dbReference type="AlphaFoldDB" id="A0A0L6JX82"/>
<dbReference type="EMBL" id="LGTC01000001">
    <property type="protein sequence ID" value="KNY30461.1"/>
    <property type="molecule type" value="Genomic_DNA"/>
</dbReference>
<name>A0A0L6JX82_9FIRM</name>
<gene>
    <name evidence="1" type="ORF">Bccel_5741</name>
</gene>
<accession>A0A0L6JX82</accession>
<comment type="caution">
    <text evidence="1">The sequence shown here is derived from an EMBL/GenBank/DDBJ whole genome shotgun (WGS) entry which is preliminary data.</text>
</comment>
<dbReference type="STRING" id="398512.Bccel_5741"/>
<proteinExistence type="predicted"/>
<dbReference type="RefSeq" id="WP_036940154.1">
    <property type="nucleotide sequence ID" value="NZ_JQKC01000010.1"/>
</dbReference>
<reference evidence="2" key="1">
    <citation type="submission" date="2015-07" db="EMBL/GenBank/DDBJ databases">
        <title>Near-Complete Genome Sequence of the Cellulolytic Bacterium Bacteroides (Pseudobacteroides) cellulosolvens ATCC 35603.</title>
        <authorList>
            <person name="Dassa B."/>
            <person name="Utturkar S.M."/>
            <person name="Klingeman D.M."/>
            <person name="Hurt R.A."/>
            <person name="Keller M."/>
            <person name="Xu J."/>
            <person name="Reddy Y.H.K."/>
            <person name="Borovok I."/>
            <person name="Grinberg I.R."/>
            <person name="Lamed R."/>
            <person name="Zhivin O."/>
            <person name="Bayer E.A."/>
            <person name="Brown S.D."/>
        </authorList>
    </citation>
    <scope>NUCLEOTIDE SEQUENCE [LARGE SCALE GENOMIC DNA]</scope>
    <source>
        <strain evidence="2">DSM 2933</strain>
    </source>
</reference>